<evidence type="ECO:0000313" key="2">
    <source>
        <dbReference type="Proteomes" id="UP001165060"/>
    </source>
</evidence>
<accession>A0ABQ6MLG5</accession>
<comment type="caution">
    <text evidence="1">The sequence shown here is derived from an EMBL/GenBank/DDBJ whole genome shotgun (WGS) entry which is preliminary data.</text>
</comment>
<dbReference type="PANTHER" id="PTHR19308">
    <property type="entry name" value="PHOSPHATIDYLCHOLINE TRANSFER PROTEIN"/>
    <property type="match status" value="1"/>
</dbReference>
<sequence>MVAELPLGTLELATGQLLLSDVLSAASSLHEKHARYEEMDAALLRDFELTCAPPAGEEKTAPLQSAGEKALLADCIGHAAKPWRRMPGTVTLPTSFFSCSEGEAFGSSLLSISRTVQNFSKVSASGSGLSSGGSGVGAAASKSPTSWAKGVTKVDAPAKRVLSYERMANHFEGKSKKLMRAAVPISPRSTLYVNEVRFPQNFSNRVFCSWFTWGRLASPPAEDDFIIGYAPLEDFTGPLPPAAARLQAKIAGLVSTKSLVRGKIRGFYRVRAVTPNSCELTCIQQGDPGGMIPRWVVDLQIKKSLESVDKTRERHVRNGKAVDDEYRSTFPAPPLLSSLTEEQQSIVTSCKQMEADAVNNNVAHDVEWKAVKSLSPFVSMERKVFSGRNMIGRATSVIHCPPAEVLIWFFYFDSRERTKASVEQRNPARVLISRPSAYDITGATVKRSPLLFWAREFVFRSLCCVESPGGDLLMASESVPASVRVDYGSKLKVVRATLRQCLRVAAIPNAPGECQVTFHQHLVSGGWIPNFVSKSKISTSLRPVVFLHQHFQRDDDVDRTSREALADAIKTGAPIYDELETGHIAATVAVFQSLAEAQYTTLESSEPLVKMSIAFIKGIGSGVMRASCVIDAKPELGAALEMSKMSNFQQNMHFKKGNTDGYIVEVNDHHKLFHRVFKIPVLKAREMLTRIVWRWEDAELPRLVVYSKSVALPHIPPDPSCVLMDQTNIWTFQELPPSNGVPSTRMELIQQVDLKGAIPKQLVNKEAANHLSLISHYREFLSRSAQLDTLQRGDIMAAMKLEREARGDGEIRLGEEEEEIIKLGLERLKVFEPGGAVGKVRSVKVSRARERSERKESPNATVKNSIAFKKGDPLAWGRSKCAIRAPKEDILAYIWAMDARCRWGDTDLEREILEKKSLHSIVVYQLKGGSRHGPLKLKPRGGVQQLVWKQVDARTLVIAVQPVESHPAKPSSDGVVDAQMHLTIVLRESGPRSCNFTYVARMDLGGDVPNAISNFYLWKNLGLGHRMQVYYAGLTSSNRWDEEDGQLLGE</sequence>
<evidence type="ECO:0000313" key="1">
    <source>
        <dbReference type="EMBL" id="GMI28714.1"/>
    </source>
</evidence>
<dbReference type="InterPro" id="IPR023393">
    <property type="entry name" value="START-like_dom_sf"/>
</dbReference>
<evidence type="ECO:0008006" key="3">
    <source>
        <dbReference type="Google" id="ProtNLM"/>
    </source>
</evidence>
<proteinExistence type="predicted"/>
<dbReference type="Proteomes" id="UP001165060">
    <property type="component" value="Unassembled WGS sequence"/>
</dbReference>
<gene>
    <name evidence="1" type="ORF">TeGR_g6547</name>
</gene>
<dbReference type="EMBL" id="BRYB01002992">
    <property type="protein sequence ID" value="GMI28714.1"/>
    <property type="molecule type" value="Genomic_DNA"/>
</dbReference>
<dbReference type="SUPFAM" id="SSF55961">
    <property type="entry name" value="Bet v1-like"/>
    <property type="match status" value="4"/>
</dbReference>
<feature type="non-terminal residue" evidence="1">
    <location>
        <position position="1050"/>
    </location>
</feature>
<organism evidence="1 2">
    <name type="scientific">Tetraparma gracilis</name>
    <dbReference type="NCBI Taxonomy" id="2962635"/>
    <lineage>
        <taxon>Eukaryota</taxon>
        <taxon>Sar</taxon>
        <taxon>Stramenopiles</taxon>
        <taxon>Ochrophyta</taxon>
        <taxon>Bolidophyceae</taxon>
        <taxon>Parmales</taxon>
        <taxon>Triparmaceae</taxon>
        <taxon>Tetraparma</taxon>
    </lineage>
</organism>
<reference evidence="1 2" key="1">
    <citation type="journal article" date="2023" name="Commun. Biol.">
        <title>Genome analysis of Parmales, the sister group of diatoms, reveals the evolutionary specialization of diatoms from phago-mixotrophs to photoautotrophs.</title>
        <authorList>
            <person name="Ban H."/>
            <person name="Sato S."/>
            <person name="Yoshikawa S."/>
            <person name="Yamada K."/>
            <person name="Nakamura Y."/>
            <person name="Ichinomiya M."/>
            <person name="Sato N."/>
            <person name="Blanc-Mathieu R."/>
            <person name="Endo H."/>
            <person name="Kuwata A."/>
            <person name="Ogata H."/>
        </authorList>
    </citation>
    <scope>NUCLEOTIDE SEQUENCE [LARGE SCALE GENOMIC DNA]</scope>
</reference>
<dbReference type="Gene3D" id="3.30.530.20">
    <property type="match status" value="4"/>
</dbReference>
<dbReference type="InterPro" id="IPR051213">
    <property type="entry name" value="START_lipid_transfer"/>
</dbReference>
<dbReference type="PANTHER" id="PTHR19308:SF14">
    <property type="entry name" value="START DOMAIN-CONTAINING PROTEIN"/>
    <property type="match status" value="1"/>
</dbReference>
<protein>
    <recommendedName>
        <fullName evidence="3">START domain-containing protein</fullName>
    </recommendedName>
</protein>
<keyword evidence="2" id="KW-1185">Reference proteome</keyword>
<name>A0ABQ6MLG5_9STRA</name>